<dbReference type="EMBL" id="LXQA010723706">
    <property type="protein sequence ID" value="MCI67790.1"/>
    <property type="molecule type" value="Genomic_DNA"/>
</dbReference>
<reference evidence="1 2" key="1">
    <citation type="journal article" date="2018" name="Front. Plant Sci.">
        <title>Red Clover (Trifolium pratense) and Zigzag Clover (T. medium) - A Picture of Genomic Similarities and Differences.</title>
        <authorList>
            <person name="Dluhosova J."/>
            <person name="Istvanek J."/>
            <person name="Nedelnik J."/>
            <person name="Repkova J."/>
        </authorList>
    </citation>
    <scope>NUCLEOTIDE SEQUENCE [LARGE SCALE GENOMIC DNA]</scope>
    <source>
        <strain evidence="2">cv. 10/8</strain>
        <tissue evidence="1">Leaf</tissue>
    </source>
</reference>
<evidence type="ECO:0000313" key="2">
    <source>
        <dbReference type="Proteomes" id="UP000265520"/>
    </source>
</evidence>
<proteinExistence type="predicted"/>
<comment type="caution">
    <text evidence="1">The sequence shown here is derived from an EMBL/GenBank/DDBJ whole genome shotgun (WGS) entry which is preliminary data.</text>
</comment>
<dbReference type="Proteomes" id="UP000265520">
    <property type="component" value="Unassembled WGS sequence"/>
</dbReference>
<organism evidence="1 2">
    <name type="scientific">Trifolium medium</name>
    <dbReference type="NCBI Taxonomy" id="97028"/>
    <lineage>
        <taxon>Eukaryota</taxon>
        <taxon>Viridiplantae</taxon>
        <taxon>Streptophyta</taxon>
        <taxon>Embryophyta</taxon>
        <taxon>Tracheophyta</taxon>
        <taxon>Spermatophyta</taxon>
        <taxon>Magnoliopsida</taxon>
        <taxon>eudicotyledons</taxon>
        <taxon>Gunneridae</taxon>
        <taxon>Pentapetalae</taxon>
        <taxon>rosids</taxon>
        <taxon>fabids</taxon>
        <taxon>Fabales</taxon>
        <taxon>Fabaceae</taxon>
        <taxon>Papilionoideae</taxon>
        <taxon>50 kb inversion clade</taxon>
        <taxon>NPAAA clade</taxon>
        <taxon>Hologalegina</taxon>
        <taxon>IRL clade</taxon>
        <taxon>Trifolieae</taxon>
        <taxon>Trifolium</taxon>
    </lineage>
</organism>
<sequence length="13" mass="1288">EMAAGVIAAEDPD</sequence>
<feature type="non-terminal residue" evidence="1">
    <location>
        <position position="1"/>
    </location>
</feature>
<name>A0A392U5J0_9FABA</name>
<keyword evidence="2" id="KW-1185">Reference proteome</keyword>
<protein>
    <submittedName>
        <fullName evidence="1">Uncharacterized protein</fullName>
    </submittedName>
</protein>
<accession>A0A392U5J0</accession>
<evidence type="ECO:0000313" key="1">
    <source>
        <dbReference type="EMBL" id="MCI67790.1"/>
    </source>
</evidence>